<feature type="signal peptide" evidence="3">
    <location>
        <begin position="1"/>
        <end position="24"/>
    </location>
</feature>
<sequence>MAPSLNILQFLFVATGILAPSVAAAPKSAMGNTTSSTIKWTDCSPDPSIELKCANFSVPLDWSKPWGQQINLGIGMIPAANASQRIGFLMTNPGGPGGADIKPGGSGDLGLSVTGRYWRSTQVHQYFDIVGPDPRGVASSSPLECDPALWTTASQLSLFPEDENSYNQLVNAWKAAGRSCAQKSGEKLNHVDTLSVAKDFEAIRVALGDEQMTFMGFSYGSQVGLQYAELYPNKIRAMALDAVLDHTQDEIYFLETESGGYEATLNQFFIWCARDSSCAFHNATDFPSKFDNFITAANHNPIPAPQCSNVSFPFYPCAASVSGYDILRFLQELLIVSRPDNGLGVPGLADTSSYLQLAFEGNDASIFATPNTTSSTSGDYPYTAVVCQDWYHSNLSWPEFQIKMVFANIISPHTRGQGEFWRLQVRCMNWPAPVVNPARSIAPTFQDLTLKTPVLLVNAFYDPETAYPFSVNLQREFGERNAVLLSRNGSGHTSWYSMGDTHFAMNDYLINLKVPQPATILQS</sequence>
<feature type="chain" id="PRO_5034209483" description="AB hydrolase-1 domain-containing protein" evidence="3">
    <location>
        <begin position="25"/>
        <end position="523"/>
    </location>
</feature>
<dbReference type="Gene3D" id="3.40.50.1820">
    <property type="entry name" value="alpha/beta hydrolase"/>
    <property type="match status" value="1"/>
</dbReference>
<keyword evidence="3" id="KW-0732">Signal</keyword>
<feature type="domain" description="Peptidase S33 tripeptidyl aminopeptidase-like C-terminal" evidence="5">
    <location>
        <begin position="422"/>
        <end position="517"/>
    </location>
</feature>
<evidence type="ECO:0008006" key="8">
    <source>
        <dbReference type="Google" id="ProtNLM"/>
    </source>
</evidence>
<dbReference type="SUPFAM" id="SSF53474">
    <property type="entry name" value="alpha/beta-Hydrolases"/>
    <property type="match status" value="2"/>
</dbReference>
<evidence type="ECO:0000256" key="2">
    <source>
        <dbReference type="ARBA" id="ARBA00022801"/>
    </source>
</evidence>
<reference evidence="6 7" key="1">
    <citation type="submission" date="2020-03" db="EMBL/GenBank/DDBJ databases">
        <title>Draft Genome Sequence of Cudoniella acicularis.</title>
        <authorList>
            <person name="Buettner E."/>
            <person name="Kellner H."/>
        </authorList>
    </citation>
    <scope>NUCLEOTIDE SEQUENCE [LARGE SCALE GENOMIC DNA]</scope>
    <source>
        <strain evidence="6 7">DSM 108380</strain>
    </source>
</reference>
<dbReference type="PANTHER" id="PTHR43248:SF30">
    <property type="entry name" value="AB HYDROLASE-1 DOMAIN-CONTAINING PROTEIN"/>
    <property type="match status" value="1"/>
</dbReference>
<dbReference type="PANTHER" id="PTHR43248">
    <property type="entry name" value="2-SUCCINYL-6-HYDROXY-2,4-CYCLOHEXADIENE-1-CARBOXYLATE SYNTHASE"/>
    <property type="match status" value="1"/>
</dbReference>
<dbReference type="AlphaFoldDB" id="A0A8H4R6S6"/>
<dbReference type="InterPro" id="IPR013595">
    <property type="entry name" value="Pept_S33_TAP-like_C"/>
</dbReference>
<protein>
    <recommendedName>
        <fullName evidence="8">AB hydrolase-1 domain-containing protein</fullName>
    </recommendedName>
</protein>
<feature type="domain" description="AB hydrolase-1" evidence="4">
    <location>
        <begin position="126"/>
        <end position="280"/>
    </location>
</feature>
<dbReference type="GO" id="GO:0016787">
    <property type="term" value="F:hydrolase activity"/>
    <property type="evidence" value="ECO:0007669"/>
    <property type="project" value="UniProtKB-KW"/>
</dbReference>
<gene>
    <name evidence="6" type="ORF">G7Y89_g13687</name>
</gene>
<keyword evidence="7" id="KW-1185">Reference proteome</keyword>
<evidence type="ECO:0000256" key="1">
    <source>
        <dbReference type="ARBA" id="ARBA00010088"/>
    </source>
</evidence>
<dbReference type="OrthoDB" id="425534at2759"/>
<organism evidence="6 7">
    <name type="scientific">Cudoniella acicularis</name>
    <dbReference type="NCBI Taxonomy" id="354080"/>
    <lineage>
        <taxon>Eukaryota</taxon>
        <taxon>Fungi</taxon>
        <taxon>Dikarya</taxon>
        <taxon>Ascomycota</taxon>
        <taxon>Pezizomycotina</taxon>
        <taxon>Leotiomycetes</taxon>
        <taxon>Helotiales</taxon>
        <taxon>Tricladiaceae</taxon>
        <taxon>Cudoniella</taxon>
    </lineage>
</organism>
<comment type="caution">
    <text evidence="6">The sequence shown here is derived from an EMBL/GenBank/DDBJ whole genome shotgun (WGS) entry which is preliminary data.</text>
</comment>
<dbReference type="Proteomes" id="UP000566819">
    <property type="component" value="Unassembled WGS sequence"/>
</dbReference>
<name>A0A8H4R6S6_9HELO</name>
<keyword evidence="2" id="KW-0378">Hydrolase</keyword>
<proteinExistence type="inferred from homology"/>
<evidence type="ECO:0000313" key="6">
    <source>
        <dbReference type="EMBL" id="KAF4624485.1"/>
    </source>
</evidence>
<dbReference type="Pfam" id="PF00561">
    <property type="entry name" value="Abhydrolase_1"/>
    <property type="match status" value="1"/>
</dbReference>
<evidence type="ECO:0000313" key="7">
    <source>
        <dbReference type="Proteomes" id="UP000566819"/>
    </source>
</evidence>
<dbReference type="InterPro" id="IPR051601">
    <property type="entry name" value="Serine_prot/Carboxylest_S33"/>
</dbReference>
<accession>A0A8H4R6S6</accession>
<dbReference type="Pfam" id="PF08386">
    <property type="entry name" value="Abhydrolase_4"/>
    <property type="match status" value="1"/>
</dbReference>
<comment type="similarity">
    <text evidence="1">Belongs to the peptidase S33 family.</text>
</comment>
<evidence type="ECO:0000259" key="4">
    <source>
        <dbReference type="Pfam" id="PF00561"/>
    </source>
</evidence>
<evidence type="ECO:0000259" key="5">
    <source>
        <dbReference type="Pfam" id="PF08386"/>
    </source>
</evidence>
<evidence type="ECO:0000256" key="3">
    <source>
        <dbReference type="SAM" id="SignalP"/>
    </source>
</evidence>
<dbReference type="InterPro" id="IPR029058">
    <property type="entry name" value="AB_hydrolase_fold"/>
</dbReference>
<dbReference type="EMBL" id="JAAMPI010001643">
    <property type="protein sequence ID" value="KAF4624485.1"/>
    <property type="molecule type" value="Genomic_DNA"/>
</dbReference>
<dbReference type="InterPro" id="IPR000073">
    <property type="entry name" value="AB_hydrolase_1"/>
</dbReference>